<dbReference type="Proteomes" id="UP001057452">
    <property type="component" value="Chromosome 8"/>
</dbReference>
<evidence type="ECO:0000313" key="2">
    <source>
        <dbReference type="Proteomes" id="UP001057452"/>
    </source>
</evidence>
<organism evidence="1 2">
    <name type="scientific">Chaenocephalus aceratus</name>
    <name type="common">Blackfin icefish</name>
    <name type="synonym">Chaenichthys aceratus</name>
    <dbReference type="NCBI Taxonomy" id="36190"/>
    <lineage>
        <taxon>Eukaryota</taxon>
        <taxon>Metazoa</taxon>
        <taxon>Chordata</taxon>
        <taxon>Craniata</taxon>
        <taxon>Vertebrata</taxon>
        <taxon>Euteleostomi</taxon>
        <taxon>Actinopterygii</taxon>
        <taxon>Neopterygii</taxon>
        <taxon>Teleostei</taxon>
        <taxon>Neoteleostei</taxon>
        <taxon>Acanthomorphata</taxon>
        <taxon>Eupercaria</taxon>
        <taxon>Perciformes</taxon>
        <taxon>Notothenioidei</taxon>
        <taxon>Channichthyidae</taxon>
        <taxon>Chaenocephalus</taxon>
    </lineage>
</organism>
<gene>
    <name evidence="1" type="ORF">KUCAC02_007859</name>
</gene>
<accession>A0ACB9X6Y8</accession>
<keyword evidence="2" id="KW-1185">Reference proteome</keyword>
<dbReference type="EMBL" id="CM043792">
    <property type="protein sequence ID" value="KAI4822305.1"/>
    <property type="molecule type" value="Genomic_DNA"/>
</dbReference>
<proteinExistence type="predicted"/>
<name>A0ACB9X6Y8_CHAAC</name>
<evidence type="ECO:0000313" key="1">
    <source>
        <dbReference type="EMBL" id="KAI4822305.1"/>
    </source>
</evidence>
<protein>
    <submittedName>
        <fullName evidence="1">Uncharacterized protein</fullName>
    </submittedName>
</protein>
<sequence>MCALNISPETTIPWPPVNFPHDLSGWVCYNWEAEGFEYASLILKYDPELGCFARAPAVFSSSVEYFLNRRAEFKRKLKNPEISEAKRVYYKMQEVECKVLANSFYGTVPHPCGPLISGHGRQQISVVNGCVSSFYQHRCPVVYGDTDSVMVAVGYGPGDIPESDVPEAEVSGRERLSGEAESELLEGFTRKARTAIGDKFKRVGEKVPSFLDYVHKALVEDTLGRMYVIGRGNAHQKLVRDPGGTYNRGGLSGVLGQRPGAW</sequence>
<reference evidence="1" key="1">
    <citation type="submission" date="2022-05" db="EMBL/GenBank/DDBJ databases">
        <title>Chromosome-level genome of Chaenocephalus aceratus.</title>
        <authorList>
            <person name="Park H."/>
        </authorList>
    </citation>
    <scope>NUCLEOTIDE SEQUENCE</scope>
    <source>
        <strain evidence="1">KU_202001</strain>
    </source>
</reference>
<comment type="caution">
    <text evidence="1">The sequence shown here is derived from an EMBL/GenBank/DDBJ whole genome shotgun (WGS) entry which is preliminary data.</text>
</comment>